<dbReference type="GO" id="GO:0046872">
    <property type="term" value="F:metal ion binding"/>
    <property type="evidence" value="ECO:0007669"/>
    <property type="project" value="UniProtKB-KW"/>
</dbReference>
<feature type="binding site" evidence="14">
    <location>
        <position position="73"/>
    </location>
    <ligand>
        <name>Na(+)</name>
        <dbReference type="ChEBI" id="CHEBI:29101"/>
        <note>structural</note>
    </ligand>
</feature>
<dbReference type="EMBL" id="UHDT01000001">
    <property type="protein sequence ID" value="SUM57803.1"/>
    <property type="molecule type" value="Genomic_DNA"/>
</dbReference>
<keyword evidence="9 14" id="KW-0472">Membrane</keyword>
<evidence type="ECO:0000256" key="1">
    <source>
        <dbReference type="ARBA" id="ARBA00004651"/>
    </source>
</evidence>
<keyword evidence="7 14" id="KW-0915">Sodium</keyword>
<accession>A0A0D6XPG7</accession>
<dbReference type="GO" id="GO:0062054">
    <property type="term" value="F:fluoride channel activity"/>
    <property type="evidence" value="ECO:0007669"/>
    <property type="project" value="UniProtKB-UniRule"/>
</dbReference>
<feature type="binding site" evidence="14">
    <location>
        <position position="70"/>
    </location>
    <ligand>
        <name>Na(+)</name>
        <dbReference type="ChEBI" id="CHEBI:29101"/>
        <note>structural</note>
    </ligand>
</feature>
<comment type="function">
    <text evidence="13 14">Fluoride-specific ion channel. Important for reducing fluoride concentration in the cell, thus reducing its toxicity.</text>
</comment>
<evidence type="ECO:0000313" key="15">
    <source>
        <dbReference type="EMBL" id="KIX90136.1"/>
    </source>
</evidence>
<evidence type="ECO:0000256" key="13">
    <source>
        <dbReference type="ARBA" id="ARBA00049940"/>
    </source>
</evidence>
<keyword evidence="4 14" id="KW-0812">Transmembrane</keyword>
<dbReference type="PANTHER" id="PTHR28259:SF16">
    <property type="entry name" value="FLUORIDE-SPECIFIC ION CHANNEL FLUC 2"/>
    <property type="match status" value="1"/>
</dbReference>
<keyword evidence="6 14" id="KW-1133">Transmembrane helix</keyword>
<keyword evidence="10 14" id="KW-0407">Ion channel</keyword>
<dbReference type="GO" id="GO:0140114">
    <property type="term" value="P:cellular detoxification of fluoride"/>
    <property type="evidence" value="ECO:0007669"/>
    <property type="project" value="UniProtKB-UniRule"/>
</dbReference>
<gene>
    <name evidence="16" type="primary">crcB_2</name>
    <name evidence="14" type="synonym">crcB</name>
    <name evidence="14" type="synonym">fluC</name>
    <name evidence="16" type="ORF">NCTC13832_01494</name>
    <name evidence="15" type="ORF">TP70_09640</name>
</gene>
<feature type="transmembrane region" description="Helical" evidence="14">
    <location>
        <begin position="94"/>
        <end position="115"/>
    </location>
</feature>
<evidence type="ECO:0000256" key="12">
    <source>
        <dbReference type="ARBA" id="ARBA00035585"/>
    </source>
</evidence>
<comment type="activity regulation">
    <text evidence="14">Na(+) is not transported, but it plays an essential structural role and its presence is essential for fluoride channel function.</text>
</comment>
<dbReference type="OrthoDB" id="9815830at2"/>
<proteinExistence type="inferred from homology"/>
<evidence type="ECO:0000256" key="2">
    <source>
        <dbReference type="ARBA" id="ARBA00022448"/>
    </source>
</evidence>
<evidence type="ECO:0000256" key="11">
    <source>
        <dbReference type="ARBA" id="ARBA00035120"/>
    </source>
</evidence>
<dbReference type="InterPro" id="IPR003691">
    <property type="entry name" value="FluC"/>
</dbReference>
<dbReference type="Pfam" id="PF02537">
    <property type="entry name" value="CRCB"/>
    <property type="match status" value="1"/>
</dbReference>
<protein>
    <recommendedName>
        <fullName evidence="14">Fluoride-specific ion channel FluC</fullName>
    </recommendedName>
</protein>
<evidence type="ECO:0000256" key="7">
    <source>
        <dbReference type="ARBA" id="ARBA00023053"/>
    </source>
</evidence>
<dbReference type="RefSeq" id="WP_044361285.1">
    <property type="nucleotide sequence ID" value="NZ_JXWY01000100.1"/>
</dbReference>
<comment type="catalytic activity">
    <reaction evidence="12">
        <text>fluoride(in) = fluoride(out)</text>
        <dbReference type="Rhea" id="RHEA:76159"/>
        <dbReference type="ChEBI" id="CHEBI:17051"/>
    </reaction>
    <physiologicalReaction direction="left-to-right" evidence="12">
        <dbReference type="Rhea" id="RHEA:76160"/>
    </physiologicalReaction>
</comment>
<keyword evidence="2 14" id="KW-0813">Transport</keyword>
<organism evidence="16 18">
    <name type="scientific">Staphylococcus microti</name>
    <dbReference type="NCBI Taxonomy" id="569857"/>
    <lineage>
        <taxon>Bacteria</taxon>
        <taxon>Bacillati</taxon>
        <taxon>Bacillota</taxon>
        <taxon>Bacilli</taxon>
        <taxon>Bacillales</taxon>
        <taxon>Staphylococcaceae</taxon>
        <taxon>Staphylococcus</taxon>
    </lineage>
</organism>
<keyword evidence="17" id="KW-1185">Reference proteome</keyword>
<dbReference type="GO" id="GO:0005886">
    <property type="term" value="C:plasma membrane"/>
    <property type="evidence" value="ECO:0007669"/>
    <property type="project" value="UniProtKB-SubCell"/>
</dbReference>
<dbReference type="HAMAP" id="MF_00454">
    <property type="entry name" value="FluC"/>
    <property type="match status" value="1"/>
</dbReference>
<evidence type="ECO:0000313" key="16">
    <source>
        <dbReference type="EMBL" id="SUM57803.1"/>
    </source>
</evidence>
<dbReference type="Proteomes" id="UP000254100">
    <property type="component" value="Unassembled WGS sequence"/>
</dbReference>
<evidence type="ECO:0000313" key="17">
    <source>
        <dbReference type="Proteomes" id="UP000032366"/>
    </source>
</evidence>
<evidence type="ECO:0000256" key="8">
    <source>
        <dbReference type="ARBA" id="ARBA00023065"/>
    </source>
</evidence>
<dbReference type="STRING" id="569857.TP70_09640"/>
<evidence type="ECO:0000256" key="10">
    <source>
        <dbReference type="ARBA" id="ARBA00023303"/>
    </source>
</evidence>
<evidence type="ECO:0000256" key="14">
    <source>
        <dbReference type="HAMAP-Rule" id="MF_00454"/>
    </source>
</evidence>
<reference evidence="15 17" key="1">
    <citation type="submission" date="2015-01" db="EMBL/GenBank/DDBJ databases">
        <authorList>
            <person name="Guo J."/>
        </authorList>
    </citation>
    <scope>NUCLEOTIDE SEQUENCE [LARGE SCALE GENOMIC DNA]</scope>
    <source>
        <strain evidence="15 17">DSM 22147</strain>
    </source>
</reference>
<reference evidence="16 18" key="2">
    <citation type="submission" date="2018-06" db="EMBL/GenBank/DDBJ databases">
        <authorList>
            <consortium name="Pathogen Informatics"/>
            <person name="Doyle S."/>
        </authorList>
    </citation>
    <scope>NUCLEOTIDE SEQUENCE [LARGE SCALE GENOMIC DNA]</scope>
    <source>
        <strain evidence="16 18">NCTC13832</strain>
    </source>
</reference>
<evidence type="ECO:0000313" key="18">
    <source>
        <dbReference type="Proteomes" id="UP000254100"/>
    </source>
</evidence>
<feature type="transmembrane region" description="Helical" evidence="14">
    <location>
        <begin position="34"/>
        <end position="55"/>
    </location>
</feature>
<evidence type="ECO:0000256" key="5">
    <source>
        <dbReference type="ARBA" id="ARBA00022723"/>
    </source>
</evidence>
<feature type="transmembrane region" description="Helical" evidence="14">
    <location>
        <begin position="62"/>
        <end position="82"/>
    </location>
</feature>
<evidence type="ECO:0000256" key="6">
    <source>
        <dbReference type="ARBA" id="ARBA00022989"/>
    </source>
</evidence>
<dbReference type="PANTHER" id="PTHR28259">
    <property type="entry name" value="FLUORIDE EXPORT PROTEIN 1-RELATED"/>
    <property type="match status" value="1"/>
</dbReference>
<evidence type="ECO:0000256" key="3">
    <source>
        <dbReference type="ARBA" id="ARBA00022475"/>
    </source>
</evidence>
<dbReference type="AlphaFoldDB" id="A0A0D6XPG7"/>
<dbReference type="Proteomes" id="UP000032366">
    <property type="component" value="Unassembled WGS sequence"/>
</dbReference>
<dbReference type="EMBL" id="JXWY01000100">
    <property type="protein sequence ID" value="KIX90136.1"/>
    <property type="molecule type" value="Genomic_DNA"/>
</dbReference>
<keyword evidence="5 14" id="KW-0479">Metal-binding</keyword>
<sequence length="116" mass="12374">MNLLLVLLGGGIGATARAYVADVCASFYHQSFPIATLIVNLIGSGLIGLCGGLLVAHTPLHALFVIGFLGGLTTFSTVQLELVQMIQKRQLGQWISYSFLQYACCFGCCYIGTLLI</sequence>
<name>A0A0D6XPG7_9STAP</name>
<comment type="subcellular location">
    <subcellularLocation>
        <location evidence="1 14">Cell membrane</location>
        <topology evidence="1 14">Multi-pass membrane protein</topology>
    </subcellularLocation>
</comment>
<evidence type="ECO:0000256" key="4">
    <source>
        <dbReference type="ARBA" id="ARBA00022692"/>
    </source>
</evidence>
<comment type="similarity">
    <text evidence="11 14">Belongs to the fluoride channel Fluc/FEX (TC 1.A.43) family.</text>
</comment>
<evidence type="ECO:0000256" key="9">
    <source>
        <dbReference type="ARBA" id="ARBA00023136"/>
    </source>
</evidence>
<keyword evidence="8 14" id="KW-0406">Ion transport</keyword>
<keyword evidence="3 14" id="KW-1003">Cell membrane</keyword>